<feature type="compositionally biased region" description="Basic and acidic residues" evidence="1">
    <location>
        <begin position="37"/>
        <end position="50"/>
    </location>
</feature>
<evidence type="ECO:0000256" key="1">
    <source>
        <dbReference type="SAM" id="MobiDB-lite"/>
    </source>
</evidence>
<protein>
    <submittedName>
        <fullName evidence="2">Uncharacterized protein</fullName>
    </submittedName>
</protein>
<organism evidence="2">
    <name type="scientific">Arion vulgaris</name>
    <dbReference type="NCBI Taxonomy" id="1028688"/>
    <lineage>
        <taxon>Eukaryota</taxon>
        <taxon>Metazoa</taxon>
        <taxon>Spiralia</taxon>
        <taxon>Lophotrochozoa</taxon>
        <taxon>Mollusca</taxon>
        <taxon>Gastropoda</taxon>
        <taxon>Heterobranchia</taxon>
        <taxon>Euthyneura</taxon>
        <taxon>Panpulmonata</taxon>
        <taxon>Eupulmonata</taxon>
        <taxon>Stylommatophora</taxon>
        <taxon>Helicina</taxon>
        <taxon>Arionoidea</taxon>
        <taxon>Arionidae</taxon>
        <taxon>Arion</taxon>
    </lineage>
</organism>
<name>A0A0B6Y3M1_9EUPU</name>
<feature type="compositionally biased region" description="Polar residues" evidence="1">
    <location>
        <begin position="64"/>
        <end position="74"/>
    </location>
</feature>
<dbReference type="AlphaFoldDB" id="A0A0B6Y3M1"/>
<dbReference type="EMBL" id="HACG01003260">
    <property type="protein sequence ID" value="CEK50125.1"/>
    <property type="molecule type" value="Transcribed_RNA"/>
</dbReference>
<feature type="non-terminal residue" evidence="2">
    <location>
        <position position="1"/>
    </location>
</feature>
<proteinExistence type="predicted"/>
<feature type="region of interest" description="Disordered" evidence="1">
    <location>
        <begin position="30"/>
        <end position="74"/>
    </location>
</feature>
<feature type="non-terminal residue" evidence="2">
    <location>
        <position position="74"/>
    </location>
</feature>
<feature type="compositionally biased region" description="Acidic residues" evidence="1">
    <location>
        <begin position="51"/>
        <end position="60"/>
    </location>
</feature>
<gene>
    <name evidence="2" type="primary">ORF9923</name>
</gene>
<evidence type="ECO:0000313" key="2">
    <source>
        <dbReference type="EMBL" id="CEK50125.1"/>
    </source>
</evidence>
<reference evidence="2" key="1">
    <citation type="submission" date="2014-12" db="EMBL/GenBank/DDBJ databases">
        <title>Insight into the proteome of Arion vulgaris.</title>
        <authorList>
            <person name="Aradska J."/>
            <person name="Bulat T."/>
            <person name="Smidak R."/>
            <person name="Sarate P."/>
            <person name="Gangsoo J."/>
            <person name="Sialana F."/>
            <person name="Bilban M."/>
            <person name="Lubec G."/>
        </authorList>
    </citation>
    <scope>NUCLEOTIDE SEQUENCE</scope>
    <source>
        <tissue evidence="2">Skin</tissue>
    </source>
</reference>
<sequence length="74" mass="8627">VWNQNSGNFRIDEKSSRKLWTEQQSLANNLTDQEQEITSRMKDYQIRSREDDDDDQETDTSSDGSKSLLSNVEL</sequence>
<accession>A0A0B6Y3M1</accession>